<sequence>MRGKLFLECFFLLLQLINIAKSDGNIEIISSFGRMKGIEKTVSDGNEKVYQFLKIPYAKPPLGKRRFQKPQPHEKLSGLYDATKLGPSCIQNITDENKLFLSNLNTSEDCLHLNVYVPHDLSTILRPVMIWIHGGGWEIGQATMYDGSLIATVGDVIVVTINYRLGFFGFMTTLNDQFPGNYGLYDQMEAIRWTKKHISSFGGDPNKITLFGESAGAFSIVYLATSPLSIGLFQRVILESGGDLKPYVLEPTIKSHSYQVMKGVGCLNETDVMSISTDVIQCLQNIDAEILLMESARITGSSKELVPVWVESFRPCIDGELIQDVPEKILENTSSVSFQVFNSIDILQGINSGEGATVLPAVDILQNKYNFSLENGIPTEVLCKELIPSMVRQFYNSNDRISEVMCGAYTNFEGLKEQGHSVIDWFGDLLFTYPMQQILDFHSKFSSRSTYQYLFTKVPSYRWYPVPAWFHGVNHGEEEPCVFGLTIVSNHTHDEKILCNKIMEYWTKFAKTGNPNDGTNGTLVWPSYKNRKAFIEFGDKVRIRHDLFRGRIVLWEKTIPNVLSHTNFNVPFGK</sequence>
<dbReference type="InterPro" id="IPR051093">
    <property type="entry name" value="Neuroligin/BSAL"/>
</dbReference>
<dbReference type="Pfam" id="PF00135">
    <property type="entry name" value="COesterase"/>
    <property type="match status" value="1"/>
</dbReference>
<feature type="signal peptide" evidence="3">
    <location>
        <begin position="1"/>
        <end position="22"/>
    </location>
</feature>
<dbReference type="InterPro" id="IPR029058">
    <property type="entry name" value="AB_hydrolase_fold"/>
</dbReference>
<evidence type="ECO:0000259" key="4">
    <source>
        <dbReference type="Pfam" id="PF00135"/>
    </source>
</evidence>
<feature type="chain" id="PRO_5041518681" description="Carboxylic ester hydrolase" evidence="3">
    <location>
        <begin position="23"/>
        <end position="574"/>
    </location>
</feature>
<evidence type="ECO:0000256" key="1">
    <source>
        <dbReference type="ARBA" id="ARBA00005964"/>
    </source>
</evidence>
<dbReference type="PANTHER" id="PTHR43903">
    <property type="entry name" value="NEUROLIGIN"/>
    <property type="match status" value="1"/>
</dbReference>
<reference evidence="5" key="1">
    <citation type="submission" date="2019-08" db="EMBL/GenBank/DDBJ databases">
        <title>The improved chromosome-level genome for the pearl oyster Pinctada fucata martensii using PacBio sequencing and Hi-C.</title>
        <authorList>
            <person name="Zheng Z."/>
        </authorList>
    </citation>
    <scope>NUCLEOTIDE SEQUENCE</scope>
    <source>
        <strain evidence="5">ZZ-2019</strain>
        <tissue evidence="5">Adductor muscle</tissue>
    </source>
</reference>
<keyword evidence="6" id="KW-1185">Reference proteome</keyword>
<dbReference type="PROSITE" id="PS00122">
    <property type="entry name" value="CARBOXYLESTERASE_B_1"/>
    <property type="match status" value="1"/>
</dbReference>
<dbReference type="InterPro" id="IPR002018">
    <property type="entry name" value="CarbesteraseB"/>
</dbReference>
<feature type="domain" description="Carboxylesterase type B" evidence="4">
    <location>
        <begin position="31"/>
        <end position="552"/>
    </location>
</feature>
<keyword evidence="3" id="KW-0732">Signal</keyword>
<proteinExistence type="inferred from homology"/>
<dbReference type="InterPro" id="IPR019826">
    <property type="entry name" value="Carboxylesterase_B_AS"/>
</dbReference>
<comment type="caution">
    <text evidence="5">The sequence shown here is derived from an EMBL/GenBank/DDBJ whole genome shotgun (WGS) entry which is preliminary data.</text>
</comment>
<dbReference type="EC" id="3.1.1.-" evidence="3"/>
<keyword evidence="2 3" id="KW-0378">Hydrolase</keyword>
<dbReference type="GO" id="GO:0016787">
    <property type="term" value="F:hydrolase activity"/>
    <property type="evidence" value="ECO:0007669"/>
    <property type="project" value="UniProtKB-KW"/>
</dbReference>
<dbReference type="AlphaFoldDB" id="A0AA88YAX7"/>
<evidence type="ECO:0000313" key="6">
    <source>
        <dbReference type="Proteomes" id="UP001186944"/>
    </source>
</evidence>
<dbReference type="SUPFAM" id="SSF53474">
    <property type="entry name" value="alpha/beta-Hydrolases"/>
    <property type="match status" value="1"/>
</dbReference>
<dbReference type="Proteomes" id="UP001186944">
    <property type="component" value="Unassembled WGS sequence"/>
</dbReference>
<name>A0AA88YAX7_PINIB</name>
<dbReference type="Gene3D" id="3.40.50.1820">
    <property type="entry name" value="alpha/beta hydrolase"/>
    <property type="match status" value="1"/>
</dbReference>
<dbReference type="EMBL" id="VSWD01000005">
    <property type="protein sequence ID" value="KAK3101947.1"/>
    <property type="molecule type" value="Genomic_DNA"/>
</dbReference>
<gene>
    <name evidence="5" type="ORF">FSP39_007555</name>
</gene>
<accession>A0AA88YAX7</accession>
<evidence type="ECO:0000313" key="5">
    <source>
        <dbReference type="EMBL" id="KAK3101947.1"/>
    </source>
</evidence>
<comment type="similarity">
    <text evidence="1 3">Belongs to the type-B carboxylesterase/lipase family.</text>
</comment>
<evidence type="ECO:0000256" key="2">
    <source>
        <dbReference type="ARBA" id="ARBA00022801"/>
    </source>
</evidence>
<organism evidence="5 6">
    <name type="scientific">Pinctada imbricata</name>
    <name type="common">Atlantic pearl-oyster</name>
    <name type="synonym">Pinctada martensii</name>
    <dbReference type="NCBI Taxonomy" id="66713"/>
    <lineage>
        <taxon>Eukaryota</taxon>
        <taxon>Metazoa</taxon>
        <taxon>Spiralia</taxon>
        <taxon>Lophotrochozoa</taxon>
        <taxon>Mollusca</taxon>
        <taxon>Bivalvia</taxon>
        <taxon>Autobranchia</taxon>
        <taxon>Pteriomorphia</taxon>
        <taxon>Pterioida</taxon>
        <taxon>Pterioidea</taxon>
        <taxon>Pteriidae</taxon>
        <taxon>Pinctada</taxon>
    </lineage>
</organism>
<protein>
    <recommendedName>
        <fullName evidence="3">Carboxylic ester hydrolase</fullName>
        <ecNumber evidence="3">3.1.1.-</ecNumber>
    </recommendedName>
</protein>
<evidence type="ECO:0000256" key="3">
    <source>
        <dbReference type="RuleBase" id="RU361235"/>
    </source>
</evidence>